<reference evidence="2 3" key="2">
    <citation type="submission" date="2019-01" db="EMBL/GenBank/DDBJ databases">
        <authorList>
            <person name="Li Y."/>
        </authorList>
    </citation>
    <scope>NUCLEOTIDE SEQUENCE [LARGE SCALE GENOMIC DNA]</scope>
    <source>
        <strain evidence="2 3">D19-10-3-21</strain>
    </source>
</reference>
<protein>
    <recommendedName>
        <fullName evidence="1">DUF6455 domain-containing protein</fullName>
    </recommendedName>
</protein>
<dbReference type="Proteomes" id="UP000285295">
    <property type="component" value="Unassembled WGS sequence"/>
</dbReference>
<dbReference type="InterPro" id="IPR045601">
    <property type="entry name" value="DUF6455"/>
</dbReference>
<reference evidence="2 3" key="1">
    <citation type="submission" date="2019-01" db="EMBL/GenBank/DDBJ databases">
        <title>Sinorhodobacter populi sp. nov. isolated from the symptomatic bark tissue of Populus euramericana canker.</title>
        <authorList>
            <person name="Xu G."/>
        </authorList>
    </citation>
    <scope>NUCLEOTIDE SEQUENCE [LARGE SCALE GENOMIC DNA]</scope>
    <source>
        <strain evidence="2 3">D19-10-3-21</strain>
    </source>
</reference>
<dbReference type="Pfam" id="PF20056">
    <property type="entry name" value="DUF6455"/>
    <property type="match status" value="1"/>
</dbReference>
<proteinExistence type="predicted"/>
<evidence type="ECO:0000313" key="3">
    <source>
        <dbReference type="Proteomes" id="UP000285295"/>
    </source>
</evidence>
<evidence type="ECO:0000259" key="1">
    <source>
        <dbReference type="Pfam" id="PF20056"/>
    </source>
</evidence>
<feature type="domain" description="DUF6455" evidence="1">
    <location>
        <begin position="11"/>
        <end position="85"/>
    </location>
</feature>
<organism evidence="2 3">
    <name type="scientific">Paenirhodobacter populi</name>
    <dbReference type="NCBI Taxonomy" id="2306993"/>
    <lineage>
        <taxon>Bacteria</taxon>
        <taxon>Pseudomonadati</taxon>
        <taxon>Pseudomonadota</taxon>
        <taxon>Alphaproteobacteria</taxon>
        <taxon>Rhodobacterales</taxon>
        <taxon>Rhodobacter group</taxon>
        <taxon>Paenirhodobacter</taxon>
    </lineage>
</organism>
<sequence>MGIAVHGDLYFWVTRGIARRAGVSIDAAMHDGRLPRAAFLRMVERCQACPRAEDCLTYLAYPRGADPSRAGKPCQNALILAELRALAPAVTE</sequence>
<name>A0A443KBQ2_9RHOB</name>
<gene>
    <name evidence="2" type="ORF">D2T31_07460</name>
</gene>
<accession>A0A443KBQ2</accession>
<comment type="caution">
    <text evidence="2">The sequence shown here is derived from an EMBL/GenBank/DDBJ whole genome shotgun (WGS) entry which is preliminary data.</text>
</comment>
<dbReference type="AlphaFoldDB" id="A0A443KBQ2"/>
<dbReference type="EMBL" id="SAUX01000008">
    <property type="protein sequence ID" value="RWR30251.1"/>
    <property type="molecule type" value="Genomic_DNA"/>
</dbReference>
<evidence type="ECO:0000313" key="2">
    <source>
        <dbReference type="EMBL" id="RWR30251.1"/>
    </source>
</evidence>
<dbReference type="OrthoDB" id="7689275at2"/>
<dbReference type="RefSeq" id="WP_128236957.1">
    <property type="nucleotide sequence ID" value="NZ_SAUX01000008.1"/>
</dbReference>